<dbReference type="GO" id="GO:0005634">
    <property type="term" value="C:nucleus"/>
    <property type="evidence" value="ECO:0007669"/>
    <property type="project" value="UniProtKB-SubCell"/>
</dbReference>
<dbReference type="Pfam" id="PF09739">
    <property type="entry name" value="MCM_bind"/>
    <property type="match status" value="1"/>
</dbReference>
<dbReference type="Proteomes" id="UP000607653">
    <property type="component" value="Unassembled WGS sequence"/>
</dbReference>
<dbReference type="InterPro" id="IPR019140">
    <property type="entry name" value="MCM_complex-bd"/>
</dbReference>
<accession>A0A822Y0K5</accession>
<dbReference type="EMBL" id="DUZY01000002">
    <property type="protein sequence ID" value="DAD25822.1"/>
    <property type="molecule type" value="Genomic_DNA"/>
</dbReference>
<gene>
    <name evidence="4" type="ORF">HUJ06_027290</name>
</gene>
<evidence type="ECO:0000313" key="5">
    <source>
        <dbReference type="Proteomes" id="UP000607653"/>
    </source>
</evidence>
<dbReference type="AlphaFoldDB" id="A0A822Y0K5"/>
<evidence type="ECO:0000313" key="4">
    <source>
        <dbReference type="EMBL" id="DAD25822.1"/>
    </source>
</evidence>
<name>A0A822Y0K5_NELNU</name>
<keyword evidence="5" id="KW-1185">Reference proteome</keyword>
<dbReference type="PANTHER" id="PTHR13489">
    <property type="entry name" value="MINI-CHROMOSOME MAINTENANCE COMPLEX-BINDING PROTEIN"/>
    <property type="match status" value="1"/>
</dbReference>
<evidence type="ECO:0000256" key="2">
    <source>
        <dbReference type="ARBA" id="ARBA00023242"/>
    </source>
</evidence>
<feature type="compositionally biased region" description="Basic and acidic residues" evidence="3">
    <location>
        <begin position="172"/>
        <end position="196"/>
    </location>
</feature>
<proteinExistence type="predicted"/>
<comment type="subcellular location">
    <subcellularLocation>
        <location evidence="1">Nucleus</location>
    </subcellularLocation>
</comment>
<organism evidence="4 5">
    <name type="scientific">Nelumbo nucifera</name>
    <name type="common">Sacred lotus</name>
    <dbReference type="NCBI Taxonomy" id="4432"/>
    <lineage>
        <taxon>Eukaryota</taxon>
        <taxon>Viridiplantae</taxon>
        <taxon>Streptophyta</taxon>
        <taxon>Embryophyta</taxon>
        <taxon>Tracheophyta</taxon>
        <taxon>Spermatophyta</taxon>
        <taxon>Magnoliopsida</taxon>
        <taxon>Proteales</taxon>
        <taxon>Nelumbonaceae</taxon>
        <taxon>Nelumbo</taxon>
    </lineage>
</organism>
<reference evidence="4 5" key="1">
    <citation type="journal article" date="2020" name="Mol. Biol. Evol.">
        <title>Distinct Expression and Methylation Patterns for Genes with Different Fates following a Single Whole-Genome Duplication in Flowering Plants.</title>
        <authorList>
            <person name="Shi T."/>
            <person name="Rahmani R.S."/>
            <person name="Gugger P.F."/>
            <person name="Wang M."/>
            <person name="Li H."/>
            <person name="Zhang Y."/>
            <person name="Li Z."/>
            <person name="Wang Q."/>
            <person name="Van de Peer Y."/>
            <person name="Marchal K."/>
            <person name="Chen J."/>
        </authorList>
    </citation>
    <scope>NUCLEOTIDE SEQUENCE [LARGE SCALE GENOMIC DNA]</scope>
    <source>
        <tissue evidence="4">Leaf</tissue>
    </source>
</reference>
<dbReference type="PANTHER" id="PTHR13489:SF0">
    <property type="entry name" value="MINI-CHROMOSOME MAINTENANCE COMPLEX-BINDING PROTEIN"/>
    <property type="match status" value="1"/>
</dbReference>
<comment type="caution">
    <text evidence="4">The sequence shown here is derived from an EMBL/GenBank/DDBJ whole genome shotgun (WGS) entry which is preliminary data.</text>
</comment>
<sequence>MTVPPPPPPPPKPERMVGLPFDCLANPLGAVRLTFEKAVTSGTDPATFDGRDWGAIDLFREFLFDKGGLSKVPILDHENVRWIEPNSLVRFRGMVQDMLGNEFYVGAFKDGSTWRTNKFTDVASFPMGSSSEVKVWERRLLYCIPVPAQNSWTQAIHSETVVNRYKNQTSQHGEKRHREDDAAVDHMDSTASEHEFQGSPPLSKKMCEGTLPSWTQESASNSSKLSMIPDFDQSSLPCLVKIYDLLESDLKLNDVFDFVGVFTFNPELAVHMDESDEFSNGVCEDALVHLPPSKVPRLHCFIHRKLGVHDFLHSPPITEPTPHLVRGIRESLLGHLTAILGNDGVAAHCMVLHLLSKVHARVDTVAVGKLSLNLTGFTKESASIFGNQLNLAIQNLLPFTRSIPLTVEYLNSASIAPRKDYQTDRLVTGVLQLAEGTHLTIDETQLKAGTLNSIGVENVRLLKNLMEWQKVDYDFEYYKMEMTSDVQILIFSEGKSNILPADLVLPFRPSAMSSCENKGTEVLQAWRWYLTTLRSMPHSIEPEMQKAIEDDLVAARQANRSLGSQDFSRWLAMARLMSASFGESCLSLEHWQMVKELERQRRERLG</sequence>
<evidence type="ECO:0008006" key="6">
    <source>
        <dbReference type="Google" id="ProtNLM"/>
    </source>
</evidence>
<evidence type="ECO:0000256" key="3">
    <source>
        <dbReference type="SAM" id="MobiDB-lite"/>
    </source>
</evidence>
<protein>
    <recommendedName>
        <fullName evidence="6">Mini-chromosome maintenance complex-binding protein</fullName>
    </recommendedName>
</protein>
<keyword evidence="2" id="KW-0539">Nucleus</keyword>
<evidence type="ECO:0000256" key="1">
    <source>
        <dbReference type="ARBA" id="ARBA00004123"/>
    </source>
</evidence>
<feature type="region of interest" description="Disordered" evidence="3">
    <location>
        <begin position="166"/>
        <end position="208"/>
    </location>
</feature>